<dbReference type="EC" id="2.4.1.-" evidence="3"/>
<dbReference type="KEGG" id="bpt:Bpet2388"/>
<evidence type="ECO:0000313" key="4">
    <source>
        <dbReference type="Proteomes" id="UP000001225"/>
    </source>
</evidence>
<dbReference type="EMBL" id="AM902716">
    <property type="protein sequence ID" value="CAP42731.1"/>
    <property type="molecule type" value="Genomic_DNA"/>
</dbReference>
<dbReference type="STRING" id="94624.Bpet2388"/>
<organism evidence="3 4">
    <name type="scientific">Bordetella petrii (strain ATCC BAA-461 / DSM 12804 / CCUG 43448 / CIP 107267 / Se-1111R)</name>
    <dbReference type="NCBI Taxonomy" id="340100"/>
    <lineage>
        <taxon>Bacteria</taxon>
        <taxon>Pseudomonadati</taxon>
        <taxon>Pseudomonadota</taxon>
        <taxon>Betaproteobacteria</taxon>
        <taxon>Burkholderiales</taxon>
        <taxon>Alcaligenaceae</taxon>
        <taxon>Bordetella</taxon>
    </lineage>
</organism>
<dbReference type="GO" id="GO:0009244">
    <property type="term" value="P:lipopolysaccharide core region biosynthetic process"/>
    <property type="evidence" value="ECO:0007669"/>
    <property type="project" value="TreeGrafter"/>
</dbReference>
<dbReference type="Proteomes" id="UP000001225">
    <property type="component" value="Chromosome"/>
</dbReference>
<dbReference type="PANTHER" id="PTHR30160">
    <property type="entry name" value="TETRAACYLDISACCHARIDE 4'-KINASE-RELATED"/>
    <property type="match status" value="1"/>
</dbReference>
<protein>
    <submittedName>
        <fullName evidence="3">Glycosyltransferase</fullName>
        <ecNumber evidence="3">2.4.1.-</ecNumber>
    </submittedName>
</protein>
<keyword evidence="1 3" id="KW-0328">Glycosyltransferase</keyword>
<keyword evidence="2 3" id="KW-0808">Transferase</keyword>
<dbReference type="Pfam" id="PF01075">
    <property type="entry name" value="Glyco_transf_9"/>
    <property type="match status" value="1"/>
</dbReference>
<gene>
    <name evidence="3" type="ordered locus">Bpet2388</name>
</gene>
<dbReference type="GO" id="GO:0005829">
    <property type="term" value="C:cytosol"/>
    <property type="evidence" value="ECO:0007669"/>
    <property type="project" value="TreeGrafter"/>
</dbReference>
<dbReference type="eggNOG" id="COG0859">
    <property type="taxonomic scope" value="Bacteria"/>
</dbReference>
<dbReference type="AlphaFoldDB" id="A9IMN6"/>
<evidence type="ECO:0000256" key="1">
    <source>
        <dbReference type="ARBA" id="ARBA00022676"/>
    </source>
</evidence>
<sequence length="359" mass="38737">MNAINTPAGPSGQPARIAVFRALQLGDMLCAVPALRALRHAFPRAHVTLVGLPGARDFVRRFDRYIDELLEFPGTTDFPEQAPREHDLPAFYRHAQAHRFDVALQLHGSGRHSNAVVRNLGARRWAGFVPTRAETVPGSRMVWPDHLAEPLRYLALLRYLGIPAFDSSLELPVTPPEEAAAQALLRHEGLDPRRTVLVHPGARLPSRRWPTERFAQVAAALGAQGWQVALTGTDDEAALAAAVWRACAMRPANLCGRTSLGELAALAGRCRLVICNDTGMSHVAAAVGTPSVVIASGSDARRWAPLDGSRHAVIAADVPCRPCSHVVCPIGHPCALAVPASEVLARARSQLEESHHVAY</sequence>
<dbReference type="InterPro" id="IPR051199">
    <property type="entry name" value="LPS_LOS_Heptosyltrfase"/>
</dbReference>
<dbReference type="CDD" id="cd03789">
    <property type="entry name" value="GT9_LPS_heptosyltransferase"/>
    <property type="match status" value="1"/>
</dbReference>
<evidence type="ECO:0000313" key="3">
    <source>
        <dbReference type="EMBL" id="CAP42731.1"/>
    </source>
</evidence>
<proteinExistence type="predicted"/>
<dbReference type="PANTHER" id="PTHR30160:SF1">
    <property type="entry name" value="LIPOPOLYSACCHARIDE 1,2-N-ACETYLGLUCOSAMINETRANSFERASE-RELATED"/>
    <property type="match status" value="1"/>
</dbReference>
<evidence type="ECO:0000256" key="2">
    <source>
        <dbReference type="ARBA" id="ARBA00022679"/>
    </source>
</evidence>
<reference evidence="3 4" key="1">
    <citation type="journal article" date="2008" name="BMC Genomics">
        <title>The missing link: Bordetella petrii is endowed with both the metabolic versatility of environmental bacteria and virulence traits of pathogenic Bordetellae.</title>
        <authorList>
            <person name="Gross R."/>
            <person name="Guzman C.A."/>
            <person name="Sebaihia M."/>
            <person name="Martins Dos Santos V.A."/>
            <person name="Pieper D.H."/>
            <person name="Koebnik R."/>
            <person name="Lechner M."/>
            <person name="Bartels D."/>
            <person name="Buhrmester J."/>
            <person name="Choudhuri J.V."/>
            <person name="Ebensen T."/>
            <person name="Gaigalat L."/>
            <person name="Herrmann S."/>
            <person name="Khachane A.N."/>
            <person name="Larisch C."/>
            <person name="Link S."/>
            <person name="Linke B."/>
            <person name="Meyer F."/>
            <person name="Mormann S."/>
            <person name="Nakunst D."/>
            <person name="Rueckert C."/>
            <person name="Schneiker-Bekel S."/>
            <person name="Schulze K."/>
            <person name="Vorhoelter F.J."/>
            <person name="Yevsa T."/>
            <person name="Engle J.T."/>
            <person name="Goldman W.E."/>
            <person name="Puehler A."/>
            <person name="Goebel U.B."/>
            <person name="Goesmann A."/>
            <person name="Bloecker H."/>
            <person name="Kaiser O."/>
            <person name="Martinez-Arias R."/>
        </authorList>
    </citation>
    <scope>NUCLEOTIDE SEQUENCE [LARGE SCALE GENOMIC DNA]</scope>
    <source>
        <strain evidence="4">ATCC BAA-461 / DSM 12804 / CCUG 43448 / CIP 107267 / Se-1111R</strain>
    </source>
</reference>
<dbReference type="SUPFAM" id="SSF53756">
    <property type="entry name" value="UDP-Glycosyltransferase/glycogen phosphorylase"/>
    <property type="match status" value="1"/>
</dbReference>
<dbReference type="GO" id="GO:0008713">
    <property type="term" value="F:ADP-heptose-lipopolysaccharide heptosyltransferase activity"/>
    <property type="evidence" value="ECO:0007669"/>
    <property type="project" value="TreeGrafter"/>
</dbReference>
<name>A9IMN6_BORPD</name>
<accession>A9IMN6</accession>
<dbReference type="Gene3D" id="3.40.50.2000">
    <property type="entry name" value="Glycogen Phosphorylase B"/>
    <property type="match status" value="2"/>
</dbReference>
<keyword evidence="4" id="KW-1185">Reference proteome</keyword>
<dbReference type="InterPro" id="IPR002201">
    <property type="entry name" value="Glyco_trans_9"/>
</dbReference>